<proteinExistence type="predicted"/>
<gene>
    <name evidence="3" type="ORF">RB653_007046</name>
</gene>
<keyword evidence="4" id="KW-1185">Reference proteome</keyword>
<evidence type="ECO:0000313" key="3">
    <source>
        <dbReference type="EMBL" id="KAK5575911.1"/>
    </source>
</evidence>
<keyword evidence="2" id="KW-0812">Transmembrane</keyword>
<comment type="caution">
    <text evidence="3">The sequence shown here is derived from an EMBL/GenBank/DDBJ whole genome shotgun (WGS) entry which is preliminary data.</text>
</comment>
<dbReference type="Proteomes" id="UP001344447">
    <property type="component" value="Unassembled WGS sequence"/>
</dbReference>
<evidence type="ECO:0000256" key="1">
    <source>
        <dbReference type="SAM" id="MobiDB-lite"/>
    </source>
</evidence>
<evidence type="ECO:0008006" key="5">
    <source>
        <dbReference type="Google" id="ProtNLM"/>
    </source>
</evidence>
<feature type="transmembrane region" description="Helical" evidence="2">
    <location>
        <begin position="149"/>
        <end position="169"/>
    </location>
</feature>
<dbReference type="EMBL" id="JAVFKY010000005">
    <property type="protein sequence ID" value="KAK5575911.1"/>
    <property type="molecule type" value="Genomic_DNA"/>
</dbReference>
<protein>
    <recommendedName>
        <fullName evidence="5">Transmembrane protein</fullName>
    </recommendedName>
</protein>
<feature type="transmembrane region" description="Helical" evidence="2">
    <location>
        <begin position="204"/>
        <end position="224"/>
    </location>
</feature>
<reference evidence="3 4" key="1">
    <citation type="submission" date="2023-11" db="EMBL/GenBank/DDBJ databases">
        <title>Dfirmibasis_genome.</title>
        <authorList>
            <person name="Edelbroek B."/>
            <person name="Kjellin J."/>
            <person name="Jerlstrom-Hultqvist J."/>
            <person name="Soderbom F."/>
        </authorList>
    </citation>
    <scope>NUCLEOTIDE SEQUENCE [LARGE SCALE GENOMIC DNA]</scope>
    <source>
        <strain evidence="3 4">TNS-C-14</strain>
    </source>
</reference>
<organism evidence="3 4">
    <name type="scientific">Dictyostelium firmibasis</name>
    <dbReference type="NCBI Taxonomy" id="79012"/>
    <lineage>
        <taxon>Eukaryota</taxon>
        <taxon>Amoebozoa</taxon>
        <taxon>Evosea</taxon>
        <taxon>Eumycetozoa</taxon>
        <taxon>Dictyostelia</taxon>
        <taxon>Dictyosteliales</taxon>
        <taxon>Dictyosteliaceae</taxon>
        <taxon>Dictyostelium</taxon>
    </lineage>
</organism>
<evidence type="ECO:0000256" key="2">
    <source>
        <dbReference type="SAM" id="Phobius"/>
    </source>
</evidence>
<sequence>MNNNYSYNNKNNNCNSNSNKDNLLNQEIPYNFEYVNGFKNENLDFIIQPQLQQFYQQQYQQQKQQLHQQQQQQQQQQPNSQIESHQLINILDPFQKDKIVLKKGDDGLFSTTEAETTIPPSILPMSRFYEIVDEINRYYEKEFFIYNRLIKLTFSLTLITIVLSLVLFLTSDISNNNQNAVTKGKHNHHHHNKSNDNGEISIRFLLPLSMSIIFLIFYLITSYIRYISCPKNMEDYCSTLSNRFSNLSFNYYSGEWGRFEKITIKFPRIHIHPVVYIYVDHNKIDNNKPPQPFVDNLFS</sequence>
<accession>A0AAN7YNP0</accession>
<keyword evidence="2" id="KW-1133">Transmembrane helix</keyword>
<name>A0AAN7YNP0_9MYCE</name>
<dbReference type="AlphaFoldDB" id="A0AAN7YNP0"/>
<keyword evidence="2" id="KW-0472">Membrane</keyword>
<dbReference type="SUPFAM" id="SSF81995">
    <property type="entry name" value="beta-sandwich domain of Sec23/24"/>
    <property type="match status" value="1"/>
</dbReference>
<evidence type="ECO:0000313" key="4">
    <source>
        <dbReference type="Proteomes" id="UP001344447"/>
    </source>
</evidence>
<feature type="region of interest" description="Disordered" evidence="1">
    <location>
        <begin position="1"/>
        <end position="20"/>
    </location>
</feature>